<comment type="similarity">
    <text evidence="1 3">Belongs to the short-chain dehydrogenases/reductases (SDR) family.</text>
</comment>
<evidence type="ECO:0000313" key="5">
    <source>
        <dbReference type="Proteomes" id="UP001060919"/>
    </source>
</evidence>
<dbReference type="KEGG" id="aup:AsAng_0051340"/>
<protein>
    <submittedName>
        <fullName evidence="4">SDR family oxidoreductase</fullName>
    </submittedName>
</protein>
<evidence type="ECO:0000256" key="3">
    <source>
        <dbReference type="RuleBase" id="RU000363"/>
    </source>
</evidence>
<dbReference type="Pfam" id="PF00106">
    <property type="entry name" value="adh_short"/>
    <property type="match status" value="1"/>
</dbReference>
<dbReference type="RefSeq" id="WP_264789573.1">
    <property type="nucleotide sequence ID" value="NZ_AP026867.1"/>
</dbReference>
<keyword evidence="2" id="KW-0560">Oxidoreductase</keyword>
<keyword evidence="5" id="KW-1185">Reference proteome</keyword>
<organism evidence="4 5">
    <name type="scientific">Aureispira anguillae</name>
    <dbReference type="NCBI Taxonomy" id="2864201"/>
    <lineage>
        <taxon>Bacteria</taxon>
        <taxon>Pseudomonadati</taxon>
        <taxon>Bacteroidota</taxon>
        <taxon>Saprospiria</taxon>
        <taxon>Saprospirales</taxon>
        <taxon>Saprospiraceae</taxon>
        <taxon>Aureispira</taxon>
    </lineage>
</organism>
<dbReference type="SUPFAM" id="SSF51735">
    <property type="entry name" value="NAD(P)-binding Rossmann-fold domains"/>
    <property type="match status" value="1"/>
</dbReference>
<dbReference type="CDD" id="cd05339">
    <property type="entry name" value="17beta-HSDXI-like_SDR_c"/>
    <property type="match status" value="1"/>
</dbReference>
<dbReference type="PANTHER" id="PTHR24322">
    <property type="entry name" value="PKSB"/>
    <property type="match status" value="1"/>
</dbReference>
<dbReference type="GO" id="GO:0016616">
    <property type="term" value="F:oxidoreductase activity, acting on the CH-OH group of donors, NAD or NADP as acceptor"/>
    <property type="evidence" value="ECO:0007669"/>
    <property type="project" value="TreeGrafter"/>
</dbReference>
<dbReference type="InterPro" id="IPR036291">
    <property type="entry name" value="NAD(P)-bd_dom_sf"/>
</dbReference>
<dbReference type="InterPro" id="IPR002347">
    <property type="entry name" value="SDR_fam"/>
</dbReference>
<dbReference type="Proteomes" id="UP001060919">
    <property type="component" value="Chromosome"/>
</dbReference>
<dbReference type="PROSITE" id="PS00061">
    <property type="entry name" value="ADH_SHORT"/>
    <property type="match status" value="1"/>
</dbReference>
<proteinExistence type="inferred from homology"/>
<sequence>MTQIKNRCVLITGGASGIGKLIAKRCLEQRAYKVILWDINEVNLLKTKSQFANLGYAVDTDVVDVANLEDIERASKKVKETYTTIDILFNNAGIVVGKSFVEHSHREISKTININTAALMHITREFLPEMIDQCEGHVINIASASGLIANPNMSVYAASKWAVIGWSESVRLEMERGETGVNVTTVMPSYISTGMFDGAKSPFMTPMLTPDYIVDKIMKAVKNNEIILQEPFMVKSVPILKGLLPQRMFDFIAGKIFGVHNTMDDFKGRPTKLAVPDKDKLSAQ</sequence>
<dbReference type="Gene3D" id="3.40.50.720">
    <property type="entry name" value="NAD(P)-binding Rossmann-like Domain"/>
    <property type="match status" value="1"/>
</dbReference>
<name>A0A915YJS5_9BACT</name>
<dbReference type="InterPro" id="IPR020904">
    <property type="entry name" value="Sc_DH/Rdtase_CS"/>
</dbReference>
<dbReference type="PRINTS" id="PR00080">
    <property type="entry name" value="SDRFAMILY"/>
</dbReference>
<dbReference type="PRINTS" id="PR00081">
    <property type="entry name" value="GDHRDH"/>
</dbReference>
<dbReference type="EMBL" id="AP026867">
    <property type="protein sequence ID" value="BDS14355.1"/>
    <property type="molecule type" value="Genomic_DNA"/>
</dbReference>
<evidence type="ECO:0000256" key="1">
    <source>
        <dbReference type="ARBA" id="ARBA00006484"/>
    </source>
</evidence>
<evidence type="ECO:0000256" key="2">
    <source>
        <dbReference type="ARBA" id="ARBA00023002"/>
    </source>
</evidence>
<accession>A0A915YJS5</accession>
<evidence type="ECO:0000313" key="4">
    <source>
        <dbReference type="EMBL" id="BDS14355.1"/>
    </source>
</evidence>
<dbReference type="PANTHER" id="PTHR24322:SF736">
    <property type="entry name" value="RETINOL DEHYDROGENASE 10"/>
    <property type="match status" value="1"/>
</dbReference>
<gene>
    <name evidence="4" type="ORF">AsAng_0051340</name>
</gene>
<reference evidence="4" key="1">
    <citation type="submission" date="2022-09" db="EMBL/GenBank/DDBJ databases">
        <title>Aureispira anguillicida sp. nov., isolated from Leptocephalus of Japanese eel Anguilla japonica.</title>
        <authorList>
            <person name="Yuasa K."/>
            <person name="Mekata T."/>
            <person name="Ikunari K."/>
        </authorList>
    </citation>
    <scope>NUCLEOTIDE SEQUENCE</scope>
    <source>
        <strain evidence="4">EL160426</strain>
    </source>
</reference>
<dbReference type="AlphaFoldDB" id="A0A915YJS5"/>